<gene>
    <name evidence="2" type="ORF">RHS04_06241</name>
</gene>
<evidence type="ECO:0000256" key="1">
    <source>
        <dbReference type="SAM" id="SignalP"/>
    </source>
</evidence>
<evidence type="ECO:0000313" key="2">
    <source>
        <dbReference type="EMBL" id="KAF8676834.1"/>
    </source>
</evidence>
<organism evidence="2 3">
    <name type="scientific">Rhizoctonia solani</name>
    <dbReference type="NCBI Taxonomy" id="456999"/>
    <lineage>
        <taxon>Eukaryota</taxon>
        <taxon>Fungi</taxon>
        <taxon>Dikarya</taxon>
        <taxon>Basidiomycota</taxon>
        <taxon>Agaricomycotina</taxon>
        <taxon>Agaricomycetes</taxon>
        <taxon>Cantharellales</taxon>
        <taxon>Ceratobasidiaceae</taxon>
        <taxon>Rhizoctonia</taxon>
    </lineage>
</organism>
<reference evidence="2" key="1">
    <citation type="submission" date="2020-09" db="EMBL/GenBank/DDBJ databases">
        <title>Comparative genome analyses of four rice-infecting Rhizoctonia solani isolates reveal extensive enrichment of homogalacturonan modification genes.</title>
        <authorList>
            <person name="Lee D.-Y."/>
            <person name="Jeon J."/>
            <person name="Kim K.-T."/>
            <person name="Cheong K."/>
            <person name="Song H."/>
            <person name="Choi G."/>
            <person name="Ko J."/>
            <person name="Opiyo S.O."/>
            <person name="Zuo S."/>
            <person name="Madhav S."/>
            <person name="Lee Y.-H."/>
            <person name="Wang G.-L."/>
        </authorList>
    </citation>
    <scope>NUCLEOTIDE SEQUENCE</scope>
    <source>
        <strain evidence="2">AG1-IA YN-7</strain>
    </source>
</reference>
<evidence type="ECO:0008006" key="4">
    <source>
        <dbReference type="Google" id="ProtNLM"/>
    </source>
</evidence>
<dbReference type="AlphaFoldDB" id="A0A8H7H5Y6"/>
<feature type="chain" id="PRO_5034833888" description="Cell wall galactomannoprotein" evidence="1">
    <location>
        <begin position="26"/>
        <end position="190"/>
    </location>
</feature>
<sequence>MFHPTLTRLFAIFLAIAACATVVFAAPVGADNLMTRGGVCTEKCSTGEQLVEELSKLRSDVKTLFESTRCGLLLALTISASKLIMDDPHSGGTNPAGKIEHIVSLFKESSSRIANMDKDQTGELNGQAETIRNLLSNIKAVGPTNRTGSQLTFSQDAYGYIGEAVSGPLTLFRPIVEAVGEGAVGLLSGL</sequence>
<evidence type="ECO:0000313" key="3">
    <source>
        <dbReference type="Proteomes" id="UP000650582"/>
    </source>
</evidence>
<keyword evidence="1" id="KW-0732">Signal</keyword>
<protein>
    <recommendedName>
        <fullName evidence="4">Cell wall galactomannoprotein</fullName>
    </recommendedName>
</protein>
<comment type="caution">
    <text evidence="2">The sequence shown here is derived from an EMBL/GenBank/DDBJ whole genome shotgun (WGS) entry which is preliminary data.</text>
</comment>
<dbReference type="EMBL" id="JACYCC010000041">
    <property type="protein sequence ID" value="KAF8676834.1"/>
    <property type="molecule type" value="Genomic_DNA"/>
</dbReference>
<dbReference type="Proteomes" id="UP000650582">
    <property type="component" value="Unassembled WGS sequence"/>
</dbReference>
<proteinExistence type="predicted"/>
<feature type="signal peptide" evidence="1">
    <location>
        <begin position="1"/>
        <end position="25"/>
    </location>
</feature>
<name>A0A8H7H5Y6_9AGAM</name>
<accession>A0A8H7H5Y6</accession>